<evidence type="ECO:0008006" key="5">
    <source>
        <dbReference type="Google" id="ProtNLM"/>
    </source>
</evidence>
<keyword evidence="2" id="KW-0812">Transmembrane</keyword>
<feature type="region of interest" description="Disordered" evidence="1">
    <location>
        <begin position="123"/>
        <end position="145"/>
    </location>
</feature>
<dbReference type="Proteomes" id="UP001499924">
    <property type="component" value="Unassembled WGS sequence"/>
</dbReference>
<evidence type="ECO:0000313" key="3">
    <source>
        <dbReference type="EMBL" id="GAA3173506.1"/>
    </source>
</evidence>
<dbReference type="RefSeq" id="WP_344689631.1">
    <property type="nucleotide sequence ID" value="NZ_BAAAVV010000006.1"/>
</dbReference>
<gene>
    <name evidence="3" type="ORF">GCM10010531_28830</name>
</gene>
<feature type="transmembrane region" description="Helical" evidence="2">
    <location>
        <begin position="33"/>
        <end position="54"/>
    </location>
</feature>
<evidence type="ECO:0000256" key="2">
    <source>
        <dbReference type="SAM" id="Phobius"/>
    </source>
</evidence>
<evidence type="ECO:0000313" key="4">
    <source>
        <dbReference type="Proteomes" id="UP001499924"/>
    </source>
</evidence>
<feature type="transmembrane region" description="Helical" evidence="2">
    <location>
        <begin position="66"/>
        <end position="84"/>
    </location>
</feature>
<comment type="caution">
    <text evidence="3">The sequence shown here is derived from an EMBL/GenBank/DDBJ whole genome shotgun (WGS) entry which is preliminary data.</text>
</comment>
<keyword evidence="2" id="KW-1133">Transmembrane helix</keyword>
<evidence type="ECO:0000256" key="1">
    <source>
        <dbReference type="SAM" id="MobiDB-lite"/>
    </source>
</evidence>
<feature type="transmembrane region" description="Helical" evidence="2">
    <location>
        <begin position="104"/>
        <end position="123"/>
    </location>
</feature>
<proteinExistence type="predicted"/>
<keyword evidence="2" id="KW-0472">Membrane</keyword>
<accession>A0ABP6PDI5</accession>
<sequence>MSARRSPALVGWGIVAVLVPAWLALVEVFWLPLRIGSVLVPLSVVVAVVGNLVLTGAAHRLSGSRVVAVLPAAVWLVVAVAAMMRRPEGDLVITGGGASGAINLAFLLLGVTAAAFGVGRALAGPRRRPTPPAADPVGSGSGGAR</sequence>
<organism evidence="3 4">
    <name type="scientific">Blastococcus jejuensis</name>
    <dbReference type="NCBI Taxonomy" id="351224"/>
    <lineage>
        <taxon>Bacteria</taxon>
        <taxon>Bacillati</taxon>
        <taxon>Actinomycetota</taxon>
        <taxon>Actinomycetes</taxon>
        <taxon>Geodermatophilales</taxon>
        <taxon>Geodermatophilaceae</taxon>
        <taxon>Blastococcus</taxon>
    </lineage>
</organism>
<name>A0ABP6PDI5_9ACTN</name>
<dbReference type="EMBL" id="BAAAVV010000006">
    <property type="protein sequence ID" value="GAA3173506.1"/>
    <property type="molecule type" value="Genomic_DNA"/>
</dbReference>
<reference evidence="4" key="1">
    <citation type="journal article" date="2019" name="Int. J. Syst. Evol. Microbiol.">
        <title>The Global Catalogue of Microorganisms (GCM) 10K type strain sequencing project: providing services to taxonomists for standard genome sequencing and annotation.</title>
        <authorList>
            <consortium name="The Broad Institute Genomics Platform"/>
            <consortium name="The Broad Institute Genome Sequencing Center for Infectious Disease"/>
            <person name="Wu L."/>
            <person name="Ma J."/>
        </authorList>
    </citation>
    <scope>NUCLEOTIDE SEQUENCE [LARGE SCALE GENOMIC DNA]</scope>
    <source>
        <strain evidence="4">JCM 15614</strain>
    </source>
</reference>
<keyword evidence="4" id="KW-1185">Reference proteome</keyword>
<protein>
    <recommendedName>
        <fullName evidence="5">SPW repeat-containing protein</fullName>
    </recommendedName>
</protein>